<feature type="domain" description="GP-PDE" evidence="1">
    <location>
        <begin position="13"/>
        <end position="259"/>
    </location>
</feature>
<dbReference type="CDD" id="cd08582">
    <property type="entry name" value="GDPD_like_2"/>
    <property type="match status" value="1"/>
</dbReference>
<dbReference type="Proteomes" id="UP000630887">
    <property type="component" value="Unassembled WGS sequence"/>
</dbReference>
<reference evidence="2 3" key="1">
    <citation type="submission" date="2021-01" db="EMBL/GenBank/DDBJ databases">
        <title>Whole genome shotgun sequence of Catellatospora coxensis NBRC 107359.</title>
        <authorList>
            <person name="Komaki H."/>
            <person name="Tamura T."/>
        </authorList>
    </citation>
    <scope>NUCLEOTIDE SEQUENCE [LARGE SCALE GENOMIC DNA]</scope>
    <source>
        <strain evidence="2 3">NBRC 107359</strain>
    </source>
</reference>
<evidence type="ECO:0000313" key="3">
    <source>
        <dbReference type="Proteomes" id="UP000630887"/>
    </source>
</evidence>
<dbReference type="InterPro" id="IPR030395">
    <property type="entry name" value="GP_PDE_dom"/>
</dbReference>
<keyword evidence="3" id="KW-1185">Reference proteome</keyword>
<dbReference type="GO" id="GO:0006629">
    <property type="term" value="P:lipid metabolic process"/>
    <property type="evidence" value="ECO:0007669"/>
    <property type="project" value="InterPro"/>
</dbReference>
<gene>
    <name evidence="2" type="ORF">Cco03nite_50280</name>
</gene>
<dbReference type="SUPFAM" id="SSF51695">
    <property type="entry name" value="PLC-like phosphodiesterases"/>
    <property type="match status" value="1"/>
</dbReference>
<dbReference type="InterPro" id="IPR017946">
    <property type="entry name" value="PLC-like_Pdiesterase_TIM-brl"/>
</dbReference>
<dbReference type="PANTHER" id="PTHR46211:SF13">
    <property type="entry name" value="GLYCEROPHOSPHODIESTER PHOSPHODIESTERASE 1-RELATED"/>
    <property type="match status" value="1"/>
</dbReference>
<protein>
    <submittedName>
        <fullName evidence="2">Glycerophosphoryl diester phosphodiesterase</fullName>
    </submittedName>
</protein>
<evidence type="ECO:0000313" key="2">
    <source>
        <dbReference type="EMBL" id="GIG08328.1"/>
    </source>
</evidence>
<organism evidence="2 3">
    <name type="scientific">Catellatospora coxensis</name>
    <dbReference type="NCBI Taxonomy" id="310354"/>
    <lineage>
        <taxon>Bacteria</taxon>
        <taxon>Bacillati</taxon>
        <taxon>Actinomycetota</taxon>
        <taxon>Actinomycetes</taxon>
        <taxon>Micromonosporales</taxon>
        <taxon>Micromonosporaceae</taxon>
        <taxon>Catellatospora</taxon>
    </lineage>
</organism>
<comment type="caution">
    <text evidence="2">The sequence shown here is derived from an EMBL/GenBank/DDBJ whole genome shotgun (WGS) entry which is preliminary data.</text>
</comment>
<dbReference type="Gene3D" id="3.20.20.190">
    <property type="entry name" value="Phosphatidylinositol (PI) phosphodiesterase"/>
    <property type="match status" value="1"/>
</dbReference>
<name>A0A8J3P9G5_9ACTN</name>
<accession>A0A8J3P9G5</accession>
<evidence type="ECO:0000259" key="1">
    <source>
        <dbReference type="PROSITE" id="PS51704"/>
    </source>
</evidence>
<dbReference type="Pfam" id="PF03009">
    <property type="entry name" value="GDPD"/>
    <property type="match status" value="1"/>
</dbReference>
<proteinExistence type="predicted"/>
<sequence length="261" mass="28650">MSERMSPTPDPSPLVFAHRGSSAALPEHTLGAYARALREGADGIECDVRLTRDGHLVCVHDRRLDRVSDGRGPVAAYTLAQLRALDFGSWHPSGQPAGVLTLEELLDTARQAGRPVRMLIETKHPNRYGKAVEYRLRAVLNRHGLTSTSAAAPVRVTVMSFSPLAVRRSRELLPSLPTVQLMDLLPPGLRIRRLPFGTRIAGPGLELVRRRPDLVRRLKAGGQQVYVWTVNATDDVDLLLKLGVDGIITDRPAEVLAHLGR</sequence>
<dbReference type="GO" id="GO:0008081">
    <property type="term" value="F:phosphoric diester hydrolase activity"/>
    <property type="evidence" value="ECO:0007669"/>
    <property type="project" value="InterPro"/>
</dbReference>
<dbReference type="AlphaFoldDB" id="A0A8J3P9G5"/>
<dbReference type="PANTHER" id="PTHR46211">
    <property type="entry name" value="GLYCEROPHOSPHORYL DIESTER PHOSPHODIESTERASE"/>
    <property type="match status" value="1"/>
</dbReference>
<dbReference type="PROSITE" id="PS51704">
    <property type="entry name" value="GP_PDE"/>
    <property type="match status" value="1"/>
</dbReference>
<dbReference type="EMBL" id="BONI01000046">
    <property type="protein sequence ID" value="GIG08328.1"/>
    <property type="molecule type" value="Genomic_DNA"/>
</dbReference>